<keyword evidence="3" id="KW-1185">Reference proteome</keyword>
<dbReference type="Proteomes" id="UP000192578">
    <property type="component" value="Unassembled WGS sequence"/>
</dbReference>
<proteinExistence type="predicted"/>
<name>A0A1W0X964_HYPEX</name>
<comment type="caution">
    <text evidence="2">The sequence shown here is derived from an EMBL/GenBank/DDBJ whole genome shotgun (WGS) entry which is preliminary data.</text>
</comment>
<gene>
    <name evidence="2" type="ORF">BV898_02034</name>
</gene>
<reference evidence="3" key="1">
    <citation type="submission" date="2017-01" db="EMBL/GenBank/DDBJ databases">
        <title>Comparative genomics of anhydrobiosis in the tardigrade Hypsibius dujardini.</title>
        <authorList>
            <person name="Yoshida Y."/>
            <person name="Koutsovoulos G."/>
            <person name="Laetsch D."/>
            <person name="Stevens L."/>
            <person name="Kumar S."/>
            <person name="Horikawa D."/>
            <person name="Ishino K."/>
            <person name="Komine S."/>
            <person name="Tomita M."/>
            <person name="Blaxter M."/>
            <person name="Arakawa K."/>
        </authorList>
    </citation>
    <scope>NUCLEOTIDE SEQUENCE [LARGE SCALE GENOMIC DNA]</scope>
    <source>
        <strain evidence="3">Z151</strain>
    </source>
</reference>
<dbReference type="OrthoDB" id="6016677at2759"/>
<feature type="region of interest" description="Disordered" evidence="1">
    <location>
        <begin position="1"/>
        <end position="22"/>
    </location>
</feature>
<evidence type="ECO:0000313" key="3">
    <source>
        <dbReference type="Proteomes" id="UP000192578"/>
    </source>
</evidence>
<dbReference type="AlphaFoldDB" id="A0A1W0X964"/>
<evidence type="ECO:0000313" key="2">
    <source>
        <dbReference type="EMBL" id="OQV24079.1"/>
    </source>
</evidence>
<accession>A0A1W0X964</accession>
<evidence type="ECO:0000256" key="1">
    <source>
        <dbReference type="SAM" id="MobiDB-lite"/>
    </source>
</evidence>
<organism evidence="2 3">
    <name type="scientific">Hypsibius exemplaris</name>
    <name type="common">Freshwater tardigrade</name>
    <dbReference type="NCBI Taxonomy" id="2072580"/>
    <lineage>
        <taxon>Eukaryota</taxon>
        <taxon>Metazoa</taxon>
        <taxon>Ecdysozoa</taxon>
        <taxon>Tardigrada</taxon>
        <taxon>Eutardigrada</taxon>
        <taxon>Parachela</taxon>
        <taxon>Hypsibioidea</taxon>
        <taxon>Hypsibiidae</taxon>
        <taxon>Hypsibius</taxon>
    </lineage>
</organism>
<protein>
    <submittedName>
        <fullName evidence="2">Uncharacterized protein</fullName>
    </submittedName>
</protein>
<dbReference type="EMBL" id="MTYJ01000008">
    <property type="protein sequence ID" value="OQV24079.1"/>
    <property type="molecule type" value="Genomic_DNA"/>
</dbReference>
<sequence length="79" mass="8452">MDQGMPGFFMGGPGSEGPPKRSAQGRFSVLPDIYNDPLKWGIIKSIAFFGGGIYLARQLKGFDVMGIVSAPPPGAYPQY</sequence>